<evidence type="ECO:0000256" key="2">
    <source>
        <dbReference type="ARBA" id="ARBA00022448"/>
    </source>
</evidence>
<dbReference type="EMBL" id="JBHTCO010000020">
    <property type="protein sequence ID" value="MFC7394520.1"/>
    <property type="molecule type" value="Genomic_DNA"/>
</dbReference>
<dbReference type="Proteomes" id="UP001596505">
    <property type="component" value="Unassembled WGS sequence"/>
</dbReference>
<keyword evidence="4 7" id="KW-0812">Transmembrane</keyword>
<dbReference type="Pfam" id="PF00528">
    <property type="entry name" value="BPD_transp_1"/>
    <property type="match status" value="1"/>
</dbReference>
<dbReference type="InterPro" id="IPR035906">
    <property type="entry name" value="MetI-like_sf"/>
</dbReference>
<name>A0ABW2Q1N2_9BACL</name>
<evidence type="ECO:0000259" key="8">
    <source>
        <dbReference type="PROSITE" id="PS50928"/>
    </source>
</evidence>
<dbReference type="RefSeq" id="WP_380967956.1">
    <property type="nucleotide sequence ID" value="NZ_JBHTCO010000020.1"/>
</dbReference>
<feature type="transmembrane region" description="Helical" evidence="7">
    <location>
        <begin position="186"/>
        <end position="208"/>
    </location>
</feature>
<proteinExistence type="inferred from homology"/>
<evidence type="ECO:0000256" key="1">
    <source>
        <dbReference type="ARBA" id="ARBA00004651"/>
    </source>
</evidence>
<gene>
    <name evidence="9" type="ORF">ACFQRG_16305</name>
</gene>
<dbReference type="PROSITE" id="PS50928">
    <property type="entry name" value="ABC_TM1"/>
    <property type="match status" value="1"/>
</dbReference>
<comment type="subcellular location">
    <subcellularLocation>
        <location evidence="1 7">Cell membrane</location>
        <topology evidence="1 7">Multi-pass membrane protein</topology>
    </subcellularLocation>
</comment>
<protein>
    <submittedName>
        <fullName evidence="9">Carbohydrate ABC transporter permease</fullName>
    </submittedName>
</protein>
<dbReference type="PANTHER" id="PTHR43744">
    <property type="entry name" value="ABC TRANSPORTER PERMEASE PROTEIN MG189-RELATED-RELATED"/>
    <property type="match status" value="1"/>
</dbReference>
<keyword evidence="5 7" id="KW-1133">Transmembrane helix</keyword>
<reference evidence="10" key="1">
    <citation type="journal article" date="2019" name="Int. J. Syst. Evol. Microbiol.">
        <title>The Global Catalogue of Microorganisms (GCM) 10K type strain sequencing project: providing services to taxonomists for standard genome sequencing and annotation.</title>
        <authorList>
            <consortium name="The Broad Institute Genomics Platform"/>
            <consortium name="The Broad Institute Genome Sequencing Center for Infectious Disease"/>
            <person name="Wu L."/>
            <person name="Ma J."/>
        </authorList>
    </citation>
    <scope>NUCLEOTIDE SEQUENCE [LARGE SCALE GENOMIC DNA]</scope>
    <source>
        <strain evidence="10">CGMCC 1.16305</strain>
    </source>
</reference>
<evidence type="ECO:0000256" key="6">
    <source>
        <dbReference type="ARBA" id="ARBA00023136"/>
    </source>
</evidence>
<keyword evidence="10" id="KW-1185">Reference proteome</keyword>
<keyword evidence="6 7" id="KW-0472">Membrane</keyword>
<evidence type="ECO:0000256" key="3">
    <source>
        <dbReference type="ARBA" id="ARBA00022475"/>
    </source>
</evidence>
<feature type="transmembrane region" description="Helical" evidence="7">
    <location>
        <begin position="243"/>
        <end position="263"/>
    </location>
</feature>
<feature type="transmembrane region" description="Helical" evidence="7">
    <location>
        <begin position="144"/>
        <end position="165"/>
    </location>
</feature>
<feature type="transmembrane region" description="Helical" evidence="7">
    <location>
        <begin position="75"/>
        <end position="99"/>
    </location>
</feature>
<dbReference type="Gene3D" id="1.10.3720.10">
    <property type="entry name" value="MetI-like"/>
    <property type="match status" value="1"/>
</dbReference>
<evidence type="ECO:0000256" key="7">
    <source>
        <dbReference type="RuleBase" id="RU363032"/>
    </source>
</evidence>
<evidence type="ECO:0000256" key="5">
    <source>
        <dbReference type="ARBA" id="ARBA00022989"/>
    </source>
</evidence>
<dbReference type="InterPro" id="IPR000515">
    <property type="entry name" value="MetI-like"/>
</dbReference>
<evidence type="ECO:0000256" key="4">
    <source>
        <dbReference type="ARBA" id="ARBA00022692"/>
    </source>
</evidence>
<evidence type="ECO:0000313" key="9">
    <source>
        <dbReference type="EMBL" id="MFC7394520.1"/>
    </source>
</evidence>
<dbReference type="PROSITE" id="PS51257">
    <property type="entry name" value="PROKAR_LIPOPROTEIN"/>
    <property type="match status" value="1"/>
</dbReference>
<feature type="transmembrane region" description="Helical" evidence="7">
    <location>
        <begin position="111"/>
        <end position="132"/>
    </location>
</feature>
<evidence type="ECO:0000313" key="10">
    <source>
        <dbReference type="Proteomes" id="UP001596505"/>
    </source>
</evidence>
<dbReference type="SUPFAM" id="SSF161098">
    <property type="entry name" value="MetI-like"/>
    <property type="match status" value="1"/>
</dbReference>
<keyword evidence="3" id="KW-1003">Cell membrane</keyword>
<comment type="caution">
    <text evidence="9">The sequence shown here is derived from an EMBL/GenBank/DDBJ whole genome shotgun (WGS) entry which is preliminary data.</text>
</comment>
<keyword evidence="2 7" id="KW-0813">Transport</keyword>
<organism evidence="9 10">
    <name type="scientific">Scopulibacillus cellulosilyticus</name>
    <dbReference type="NCBI Taxonomy" id="2665665"/>
    <lineage>
        <taxon>Bacteria</taxon>
        <taxon>Bacillati</taxon>
        <taxon>Bacillota</taxon>
        <taxon>Bacilli</taxon>
        <taxon>Bacillales</taxon>
        <taxon>Sporolactobacillaceae</taxon>
        <taxon>Scopulibacillus</taxon>
    </lineage>
</organism>
<sequence>MDKTSRTSKVTIYFFHIILACIIVFPLLFALVSSLRPLNDIFKYVAPVTLKTFIPNHITFEAYVNLFTKRGFGTVLFNTFFVAILTVIFGILFGSMAAFAFAKFEFKGKNILFAIVLFSFMVPFEAIAIPLYNLINDLGWVDTYYSLIVPAVANGLVIFLYRQFFIELPDSLIESARIDGASWWKIYTTIIMPLCKPITISAGLMLFISQWESFMWPLIATRSQEYKVIQVAMSDFTTEHATIWNEMFAATVIAFLIPILIVMPLQRYFVRGLANTGNKE</sequence>
<comment type="similarity">
    <text evidence="7">Belongs to the binding-protein-dependent transport system permease family.</text>
</comment>
<feature type="transmembrane region" description="Helical" evidence="7">
    <location>
        <begin position="12"/>
        <end position="32"/>
    </location>
</feature>
<dbReference type="PANTHER" id="PTHR43744:SF12">
    <property type="entry name" value="ABC TRANSPORTER PERMEASE PROTEIN MG189-RELATED"/>
    <property type="match status" value="1"/>
</dbReference>
<accession>A0ABW2Q1N2</accession>
<feature type="domain" description="ABC transmembrane type-1" evidence="8">
    <location>
        <begin position="76"/>
        <end position="265"/>
    </location>
</feature>
<dbReference type="CDD" id="cd06261">
    <property type="entry name" value="TM_PBP2"/>
    <property type="match status" value="1"/>
</dbReference>